<dbReference type="CDD" id="cd23645">
    <property type="entry name" value="HFD_Dpb3-like"/>
    <property type="match status" value="1"/>
</dbReference>
<evidence type="ECO:0000256" key="2">
    <source>
        <dbReference type="ARBA" id="ARBA00023242"/>
    </source>
</evidence>
<evidence type="ECO:0000313" key="5">
    <source>
        <dbReference type="EMBL" id="RCH92980.1"/>
    </source>
</evidence>
<feature type="domain" description="Transcription factor CBF/NF-Y/archaeal histone" evidence="4">
    <location>
        <begin position="22"/>
        <end position="85"/>
    </location>
</feature>
<dbReference type="InterPro" id="IPR003958">
    <property type="entry name" value="CBFA_NFYB_domain"/>
</dbReference>
<dbReference type="Pfam" id="PF00808">
    <property type="entry name" value="CBFD_NFYB_HMF"/>
    <property type="match status" value="1"/>
</dbReference>
<feature type="region of interest" description="Disordered" evidence="3">
    <location>
        <begin position="115"/>
        <end position="160"/>
    </location>
</feature>
<dbReference type="InterPro" id="IPR009072">
    <property type="entry name" value="Histone-fold"/>
</dbReference>
<dbReference type="PANTHER" id="PTHR10252:SF54">
    <property type="entry name" value="CHROMATIN ACCESSIBILITY COMPLEX PROTEIN 1"/>
    <property type="match status" value="1"/>
</dbReference>
<comment type="subcellular location">
    <subcellularLocation>
        <location evidence="1">Nucleus</location>
    </subcellularLocation>
</comment>
<dbReference type="GO" id="GO:0006261">
    <property type="term" value="P:DNA-templated DNA replication"/>
    <property type="evidence" value="ECO:0007669"/>
    <property type="project" value="TreeGrafter"/>
</dbReference>
<protein>
    <recommendedName>
        <fullName evidence="4">Transcription factor CBF/NF-Y/archaeal histone domain-containing protein</fullName>
    </recommendedName>
</protein>
<dbReference type="Gene3D" id="1.10.20.10">
    <property type="entry name" value="Histone, subunit A"/>
    <property type="match status" value="1"/>
</dbReference>
<dbReference type="GO" id="GO:0008623">
    <property type="term" value="C:CHRAC"/>
    <property type="evidence" value="ECO:0007669"/>
    <property type="project" value="TreeGrafter"/>
</dbReference>
<organism evidence="5 6">
    <name type="scientific">Rhizopus azygosporus</name>
    <name type="common">Rhizopus microsporus var. azygosporus</name>
    <dbReference type="NCBI Taxonomy" id="86630"/>
    <lineage>
        <taxon>Eukaryota</taxon>
        <taxon>Fungi</taxon>
        <taxon>Fungi incertae sedis</taxon>
        <taxon>Mucoromycota</taxon>
        <taxon>Mucoromycotina</taxon>
        <taxon>Mucoromycetes</taxon>
        <taxon>Mucorales</taxon>
        <taxon>Mucorineae</taxon>
        <taxon>Rhizopodaceae</taxon>
        <taxon>Rhizopus</taxon>
    </lineage>
</organism>
<reference evidence="5 6" key="1">
    <citation type="journal article" date="2018" name="G3 (Bethesda)">
        <title>Phylogenetic and Phylogenomic Definition of Rhizopus Species.</title>
        <authorList>
            <person name="Gryganskyi A.P."/>
            <person name="Golan J."/>
            <person name="Dolatabadi S."/>
            <person name="Mondo S."/>
            <person name="Robb S."/>
            <person name="Idnurm A."/>
            <person name="Muszewska A."/>
            <person name="Steczkiewicz K."/>
            <person name="Masonjones S."/>
            <person name="Liao H.L."/>
            <person name="Gajdeczka M.T."/>
            <person name="Anike F."/>
            <person name="Vuek A."/>
            <person name="Anishchenko I.M."/>
            <person name="Voigt K."/>
            <person name="de Hoog G.S."/>
            <person name="Smith M.E."/>
            <person name="Heitman J."/>
            <person name="Vilgalys R."/>
            <person name="Stajich J.E."/>
        </authorList>
    </citation>
    <scope>NUCLEOTIDE SEQUENCE [LARGE SCALE GENOMIC DNA]</scope>
    <source>
        <strain evidence="5 6">CBS 357.93</strain>
    </source>
</reference>
<dbReference type="EMBL" id="PJQL01000756">
    <property type="protein sequence ID" value="RCH92980.1"/>
    <property type="molecule type" value="Genomic_DNA"/>
</dbReference>
<sequence length="160" mass="18488">MPAETTEETTKQTAERQLGTTTFPLARIKRLIKEDKDISLISTDATFCITYAAELFIEYLVSEALDKAKQEKRKSVFYKDLAKVVKDVEPFEFLEDVIPTTMTLKAAIEKRKQVLNEDTPAKKQKTDPIQEEEEDEDEEENKMEEDTAMEENTEQKELKS</sequence>
<feature type="compositionally biased region" description="Acidic residues" evidence="3">
    <location>
        <begin position="129"/>
        <end position="152"/>
    </location>
</feature>
<dbReference type="SUPFAM" id="SSF47113">
    <property type="entry name" value="Histone-fold"/>
    <property type="match status" value="1"/>
</dbReference>
<gene>
    <name evidence="5" type="ORF">CU097_006133</name>
</gene>
<dbReference type="InterPro" id="IPR050568">
    <property type="entry name" value="Transcr_DNA_Rep_Reg"/>
</dbReference>
<dbReference type="STRING" id="86630.A0A367JSR1"/>
<dbReference type="Proteomes" id="UP000252139">
    <property type="component" value="Unassembled WGS sequence"/>
</dbReference>
<accession>A0A367JSR1</accession>
<comment type="caution">
    <text evidence="5">The sequence shown here is derived from an EMBL/GenBank/DDBJ whole genome shotgun (WGS) entry which is preliminary data.</text>
</comment>
<evidence type="ECO:0000313" key="6">
    <source>
        <dbReference type="Proteomes" id="UP000252139"/>
    </source>
</evidence>
<proteinExistence type="predicted"/>
<dbReference type="GO" id="GO:0046982">
    <property type="term" value="F:protein heterodimerization activity"/>
    <property type="evidence" value="ECO:0007669"/>
    <property type="project" value="InterPro"/>
</dbReference>
<dbReference type="OrthoDB" id="636685at2759"/>
<keyword evidence="6" id="KW-1185">Reference proteome</keyword>
<evidence type="ECO:0000259" key="4">
    <source>
        <dbReference type="Pfam" id="PF00808"/>
    </source>
</evidence>
<dbReference type="PANTHER" id="PTHR10252">
    <property type="entry name" value="HISTONE-LIKE TRANSCRIPTION FACTOR CCAAT-RELATED"/>
    <property type="match status" value="1"/>
</dbReference>
<feature type="compositionally biased region" description="Basic and acidic residues" evidence="3">
    <location>
        <begin position="115"/>
        <end position="128"/>
    </location>
</feature>
<evidence type="ECO:0000256" key="3">
    <source>
        <dbReference type="SAM" id="MobiDB-lite"/>
    </source>
</evidence>
<name>A0A367JSR1_RHIAZ</name>
<dbReference type="AlphaFoldDB" id="A0A367JSR1"/>
<evidence type="ECO:0000256" key="1">
    <source>
        <dbReference type="ARBA" id="ARBA00004123"/>
    </source>
</evidence>
<keyword evidence="2" id="KW-0539">Nucleus</keyword>